<name>A0A9W6L552_9PSEU</name>
<dbReference type="AlphaFoldDB" id="A0A9W6L552"/>
<accession>A0A9W6L552</accession>
<comment type="caution">
    <text evidence="1">The sequence shown here is derived from an EMBL/GenBank/DDBJ whole genome shotgun (WGS) entry which is preliminary data.</text>
</comment>
<organism evidence="1 2">
    <name type="scientific">Pseudonocardia halophobica</name>
    <dbReference type="NCBI Taxonomy" id="29401"/>
    <lineage>
        <taxon>Bacteria</taxon>
        <taxon>Bacillati</taxon>
        <taxon>Actinomycetota</taxon>
        <taxon>Actinomycetes</taxon>
        <taxon>Pseudonocardiales</taxon>
        <taxon>Pseudonocardiaceae</taxon>
        <taxon>Pseudonocardia</taxon>
    </lineage>
</organism>
<reference evidence="1" key="1">
    <citation type="journal article" date="2014" name="Int. J. Syst. Evol. Microbiol.">
        <title>Complete genome sequence of Corynebacterium casei LMG S-19264T (=DSM 44701T), isolated from a smear-ripened cheese.</title>
        <authorList>
            <consortium name="US DOE Joint Genome Institute (JGI-PGF)"/>
            <person name="Walter F."/>
            <person name="Albersmeier A."/>
            <person name="Kalinowski J."/>
            <person name="Ruckert C."/>
        </authorList>
    </citation>
    <scope>NUCLEOTIDE SEQUENCE</scope>
    <source>
        <strain evidence="1">VKM Ac-1069</strain>
    </source>
</reference>
<proteinExistence type="predicted"/>
<dbReference type="EMBL" id="BSFQ01000020">
    <property type="protein sequence ID" value="GLL13233.1"/>
    <property type="molecule type" value="Genomic_DNA"/>
</dbReference>
<gene>
    <name evidence="1" type="ORF">GCM10017577_43760</name>
</gene>
<keyword evidence="2" id="KW-1185">Reference proteome</keyword>
<protein>
    <submittedName>
        <fullName evidence="1">Uncharacterized protein</fullName>
    </submittedName>
</protein>
<evidence type="ECO:0000313" key="1">
    <source>
        <dbReference type="EMBL" id="GLL13233.1"/>
    </source>
</evidence>
<dbReference type="RefSeq" id="WP_037044301.1">
    <property type="nucleotide sequence ID" value="NZ_BAAAUZ010000017.1"/>
</dbReference>
<dbReference type="Proteomes" id="UP001143463">
    <property type="component" value="Unassembled WGS sequence"/>
</dbReference>
<sequence length="77" mass="8755">MIKRMRELADELDASFHDIKEAVNALAAQHGADRIVVHEDEPPEFKILREQYVDQLITEEGCEAVREMLGPPPEELA</sequence>
<evidence type="ECO:0000313" key="2">
    <source>
        <dbReference type="Proteomes" id="UP001143463"/>
    </source>
</evidence>
<reference evidence="1" key="2">
    <citation type="submission" date="2023-01" db="EMBL/GenBank/DDBJ databases">
        <authorList>
            <person name="Sun Q."/>
            <person name="Evtushenko L."/>
        </authorList>
    </citation>
    <scope>NUCLEOTIDE SEQUENCE</scope>
    <source>
        <strain evidence="1">VKM Ac-1069</strain>
    </source>
</reference>